<dbReference type="EMBL" id="JARJLG010000038">
    <property type="protein sequence ID" value="KAJ7764181.1"/>
    <property type="molecule type" value="Genomic_DNA"/>
</dbReference>
<gene>
    <name evidence="1" type="ORF">DFH07DRAFT_738411</name>
</gene>
<reference evidence="1" key="1">
    <citation type="submission" date="2023-03" db="EMBL/GenBank/DDBJ databases">
        <title>Massive genome expansion in bonnet fungi (Mycena s.s.) driven by repeated elements and novel gene families across ecological guilds.</title>
        <authorList>
            <consortium name="Lawrence Berkeley National Laboratory"/>
            <person name="Harder C.B."/>
            <person name="Miyauchi S."/>
            <person name="Viragh M."/>
            <person name="Kuo A."/>
            <person name="Thoen E."/>
            <person name="Andreopoulos B."/>
            <person name="Lu D."/>
            <person name="Skrede I."/>
            <person name="Drula E."/>
            <person name="Henrissat B."/>
            <person name="Morin E."/>
            <person name="Kohler A."/>
            <person name="Barry K."/>
            <person name="LaButti K."/>
            <person name="Morin E."/>
            <person name="Salamov A."/>
            <person name="Lipzen A."/>
            <person name="Mereny Z."/>
            <person name="Hegedus B."/>
            <person name="Baldrian P."/>
            <person name="Stursova M."/>
            <person name="Weitz H."/>
            <person name="Taylor A."/>
            <person name="Grigoriev I.V."/>
            <person name="Nagy L.G."/>
            <person name="Martin F."/>
            <person name="Kauserud H."/>
        </authorList>
    </citation>
    <scope>NUCLEOTIDE SEQUENCE</scope>
    <source>
        <strain evidence="1">CBHHK188m</strain>
    </source>
</reference>
<evidence type="ECO:0000313" key="2">
    <source>
        <dbReference type="Proteomes" id="UP001215280"/>
    </source>
</evidence>
<organism evidence="1 2">
    <name type="scientific">Mycena maculata</name>
    <dbReference type="NCBI Taxonomy" id="230809"/>
    <lineage>
        <taxon>Eukaryota</taxon>
        <taxon>Fungi</taxon>
        <taxon>Dikarya</taxon>
        <taxon>Basidiomycota</taxon>
        <taxon>Agaricomycotina</taxon>
        <taxon>Agaricomycetes</taxon>
        <taxon>Agaricomycetidae</taxon>
        <taxon>Agaricales</taxon>
        <taxon>Marasmiineae</taxon>
        <taxon>Mycenaceae</taxon>
        <taxon>Mycena</taxon>
    </lineage>
</organism>
<dbReference type="Proteomes" id="UP001215280">
    <property type="component" value="Unassembled WGS sequence"/>
</dbReference>
<evidence type="ECO:0000313" key="1">
    <source>
        <dbReference type="EMBL" id="KAJ7764181.1"/>
    </source>
</evidence>
<name>A0AAD7JK20_9AGAR</name>
<sequence length="80" mass="8973">SRVFHPGILISSLDGQEAAYFNPCRAVLANFPCSECLVNKCDLHNIISHFEPRTTPAMKTVVTRASKQRTKTDKENILKN</sequence>
<keyword evidence="2" id="KW-1185">Reference proteome</keyword>
<accession>A0AAD7JK20</accession>
<protein>
    <submittedName>
        <fullName evidence="1">Uncharacterized protein</fullName>
    </submittedName>
</protein>
<comment type="caution">
    <text evidence="1">The sequence shown here is derived from an EMBL/GenBank/DDBJ whole genome shotgun (WGS) entry which is preliminary data.</text>
</comment>
<dbReference type="AlphaFoldDB" id="A0AAD7JK20"/>
<proteinExistence type="predicted"/>
<feature type="non-terminal residue" evidence="1">
    <location>
        <position position="1"/>
    </location>
</feature>